<dbReference type="CDD" id="cd03786">
    <property type="entry name" value="GTB_UDP-GlcNAc_2-Epimerase"/>
    <property type="match status" value="1"/>
</dbReference>
<gene>
    <name evidence="5" type="ORF">A45J_2407</name>
</gene>
<dbReference type="InterPro" id="IPR029767">
    <property type="entry name" value="WecB-like"/>
</dbReference>
<dbReference type="SUPFAM" id="SSF53756">
    <property type="entry name" value="UDP-Glycosyltransferase/glycogen phosphorylase"/>
    <property type="match status" value="1"/>
</dbReference>
<keyword evidence="1" id="KW-0413">Isomerase</keyword>
<evidence type="ECO:0000256" key="2">
    <source>
        <dbReference type="ARBA" id="ARBA00038209"/>
    </source>
</evidence>
<dbReference type="InterPro" id="IPR003331">
    <property type="entry name" value="UDP_GlcNAc_Epimerase_2_dom"/>
</dbReference>
<dbReference type="PANTHER" id="PTHR43174">
    <property type="entry name" value="UDP-N-ACETYLGLUCOSAMINE 2-EPIMERASE"/>
    <property type="match status" value="1"/>
</dbReference>
<protein>
    <recommendedName>
        <fullName evidence="3">UDP-N-acetylglucosamine 2-epimerase (non-hydrolyzing)</fullName>
        <ecNumber evidence="3">5.1.3.14</ecNumber>
    </recommendedName>
</protein>
<dbReference type="PANTHER" id="PTHR43174:SF2">
    <property type="entry name" value="UDP-N-ACETYLGLUCOSAMINE 2-EPIMERASE"/>
    <property type="match status" value="1"/>
</dbReference>
<dbReference type="EMBL" id="BLAB01000001">
    <property type="protein sequence ID" value="GER94643.1"/>
    <property type="molecule type" value="Genomic_DNA"/>
</dbReference>
<reference evidence="5" key="1">
    <citation type="submission" date="2019-10" db="EMBL/GenBank/DDBJ databases">
        <title>Metagenomic sequencing of thiosulfate-disproportionating enrichment culture.</title>
        <authorList>
            <person name="Umezawa K."/>
            <person name="Kojima H."/>
            <person name="Fukui M."/>
        </authorList>
    </citation>
    <scope>NUCLEOTIDE SEQUENCE</scope>
    <source>
        <strain evidence="5">45J</strain>
    </source>
</reference>
<evidence type="ECO:0000313" key="5">
    <source>
        <dbReference type="EMBL" id="GER94643.1"/>
    </source>
</evidence>
<evidence type="ECO:0000259" key="4">
    <source>
        <dbReference type="Pfam" id="PF02350"/>
    </source>
</evidence>
<sequence length="373" mass="42814">MKKILFIFGTRPEAIKLAPLYWEFKKYPNDFLVKVCVTAQHRHMLDQVLNFFGIKPDYDLDLMRENQSLFDITSYSLKGLEKVINEFSPHIVLVQGDTTTAFTGALAAFYKKIKVAHIEAGLRSGDKYSPYPEEINRILIGHIADYHFAPTERAKLNLYNEGIKDNVWVVGNTVIDALFLGLKIVEENQDLKNKIESYFNYFFDASEKVILVTGHRRESFGEGFENICNALKEIAELYYDMKIIYPVHLNPNVREPVQRILNGLKNVFLIEPLEYPYLIWLMSKCYMILTDSGGIQEEAPSLGKPVLVMRDVTERIEGIEAETAKLVGTKKENILKEVCTLIENHKEYQKMAKAVNPYGDGQTSKRIVEIIKT</sequence>
<dbReference type="GO" id="GO:0008761">
    <property type="term" value="F:UDP-N-acetylglucosamine 2-epimerase activity"/>
    <property type="evidence" value="ECO:0007669"/>
    <property type="project" value="UniProtKB-EC"/>
</dbReference>
<dbReference type="EC" id="5.1.3.14" evidence="3"/>
<evidence type="ECO:0000256" key="1">
    <source>
        <dbReference type="ARBA" id="ARBA00023235"/>
    </source>
</evidence>
<comment type="similarity">
    <text evidence="2">Belongs to the UDP-N-acetylglucosamine 2-epimerase family.</text>
</comment>
<dbReference type="NCBIfam" id="TIGR00236">
    <property type="entry name" value="wecB"/>
    <property type="match status" value="1"/>
</dbReference>
<feature type="domain" description="UDP-N-acetylglucosamine 2-epimerase" evidence="4">
    <location>
        <begin position="29"/>
        <end position="372"/>
    </location>
</feature>
<name>A0A5J4L4L9_9ZZZZ</name>
<dbReference type="Gene3D" id="3.40.50.2000">
    <property type="entry name" value="Glycogen Phosphorylase B"/>
    <property type="match status" value="2"/>
</dbReference>
<organism evidence="5">
    <name type="scientific">hot springs metagenome</name>
    <dbReference type="NCBI Taxonomy" id="433727"/>
    <lineage>
        <taxon>unclassified sequences</taxon>
        <taxon>metagenomes</taxon>
        <taxon>ecological metagenomes</taxon>
    </lineage>
</organism>
<dbReference type="AlphaFoldDB" id="A0A5J4L4L9"/>
<proteinExistence type="inferred from homology"/>
<comment type="caution">
    <text evidence="5">The sequence shown here is derived from an EMBL/GenBank/DDBJ whole genome shotgun (WGS) entry which is preliminary data.</text>
</comment>
<dbReference type="Pfam" id="PF02350">
    <property type="entry name" value="Epimerase_2"/>
    <property type="match status" value="1"/>
</dbReference>
<accession>A0A5J4L4L9</accession>
<evidence type="ECO:0000256" key="3">
    <source>
        <dbReference type="ARBA" id="ARBA00038858"/>
    </source>
</evidence>